<dbReference type="GO" id="GO:0062193">
    <property type="term" value="F:D-ribose pyranase activity"/>
    <property type="evidence" value="ECO:0007669"/>
    <property type="project" value="UniProtKB-EC"/>
</dbReference>
<keyword evidence="2" id="KW-0413">Isomerase</keyword>
<comment type="catalytic activity">
    <reaction evidence="3">
        <text>alpha-L-fucose = beta-L-fucose</text>
        <dbReference type="Rhea" id="RHEA:25580"/>
        <dbReference type="ChEBI" id="CHEBI:42548"/>
        <dbReference type="ChEBI" id="CHEBI:42589"/>
        <dbReference type="EC" id="5.1.3.29"/>
    </reaction>
</comment>
<dbReference type="InterPro" id="IPR050443">
    <property type="entry name" value="RbsD/FucU_mutarotase"/>
</dbReference>
<dbReference type="SUPFAM" id="SSF102546">
    <property type="entry name" value="RbsD-like"/>
    <property type="match status" value="1"/>
</dbReference>
<dbReference type="GO" id="GO:0042806">
    <property type="term" value="F:fucose binding"/>
    <property type="evidence" value="ECO:0007669"/>
    <property type="project" value="TreeGrafter"/>
</dbReference>
<dbReference type="EMBL" id="JANILD010000008">
    <property type="protein sequence ID" value="MCQ9304839.1"/>
    <property type="molecule type" value="Genomic_DNA"/>
</dbReference>
<evidence type="ECO:0000256" key="1">
    <source>
        <dbReference type="ARBA" id="ARBA00000223"/>
    </source>
</evidence>
<dbReference type="GO" id="GO:0036373">
    <property type="term" value="F:L-fucose mutarotase activity"/>
    <property type="evidence" value="ECO:0007669"/>
    <property type="project" value="UniProtKB-EC"/>
</dbReference>
<evidence type="ECO:0000256" key="3">
    <source>
        <dbReference type="ARBA" id="ARBA00036324"/>
    </source>
</evidence>
<dbReference type="PANTHER" id="PTHR31690:SF4">
    <property type="entry name" value="FUCOSE MUTAROTASE"/>
    <property type="match status" value="1"/>
</dbReference>
<comment type="catalytic activity">
    <reaction evidence="1">
        <text>beta-D-ribopyranose = beta-D-ribofuranose</text>
        <dbReference type="Rhea" id="RHEA:25432"/>
        <dbReference type="ChEBI" id="CHEBI:27476"/>
        <dbReference type="ChEBI" id="CHEBI:47002"/>
        <dbReference type="EC" id="5.4.99.62"/>
    </reaction>
</comment>
<organism evidence="4 5">
    <name type="scientific">Mammaliicoccus sciuri</name>
    <name type="common">Staphylococcus sciuri</name>
    <dbReference type="NCBI Taxonomy" id="1296"/>
    <lineage>
        <taxon>Bacteria</taxon>
        <taxon>Bacillati</taxon>
        <taxon>Bacillota</taxon>
        <taxon>Bacilli</taxon>
        <taxon>Bacillales</taxon>
        <taxon>Staphylococcaceae</taxon>
        <taxon>Mammaliicoccus</taxon>
    </lineage>
</organism>
<evidence type="ECO:0000313" key="4">
    <source>
        <dbReference type="EMBL" id="MCQ9304839.1"/>
    </source>
</evidence>
<name>A0AAW5LTE4_MAMSC</name>
<dbReference type="Gene3D" id="3.40.1650.10">
    <property type="entry name" value="RbsD-like domain"/>
    <property type="match status" value="1"/>
</dbReference>
<dbReference type="PANTHER" id="PTHR31690">
    <property type="entry name" value="FUCOSE MUTAROTASE"/>
    <property type="match status" value="1"/>
</dbReference>
<dbReference type="InterPro" id="IPR023750">
    <property type="entry name" value="RbsD-like_sf"/>
</dbReference>
<comment type="caution">
    <text evidence="4">The sequence shown here is derived from an EMBL/GenBank/DDBJ whole genome shotgun (WGS) entry which is preliminary data.</text>
</comment>
<reference evidence="4" key="1">
    <citation type="submission" date="2022-07" db="EMBL/GenBank/DDBJ databases">
        <title>Bacterial species isolated from the porcine tonsil microbiota.</title>
        <authorList>
            <person name="Oliveira I.M.F."/>
        </authorList>
    </citation>
    <scope>NUCLEOTIDE SEQUENCE</scope>
    <source>
        <strain evidence="4">8QC2O2</strain>
    </source>
</reference>
<dbReference type="InterPro" id="IPR007721">
    <property type="entry name" value="RbsD_FucU"/>
</dbReference>
<proteinExistence type="predicted"/>
<evidence type="ECO:0000256" key="2">
    <source>
        <dbReference type="ARBA" id="ARBA00023235"/>
    </source>
</evidence>
<accession>A0AAW5LTE4</accession>
<sequence>MIKGQCNHHKILETLSISGHGNKVLIADGNFPIMTNSNHNAEKVYLGLSKDLPTVTDVLKSILTVINIENVEVMDSAEKVEPEIFDEFREITGVKSLEKYSRQDFYDICQDEDITLVINTGETRTFANILLTVGVTS</sequence>
<dbReference type="Pfam" id="PF05025">
    <property type="entry name" value="RbsD_FucU"/>
    <property type="match status" value="1"/>
</dbReference>
<dbReference type="GO" id="GO:0006004">
    <property type="term" value="P:fucose metabolic process"/>
    <property type="evidence" value="ECO:0007669"/>
    <property type="project" value="TreeGrafter"/>
</dbReference>
<dbReference type="RefSeq" id="WP_058611372.1">
    <property type="nucleotide sequence ID" value="NZ_CP064868.1"/>
</dbReference>
<dbReference type="AlphaFoldDB" id="A0AAW5LTE4"/>
<gene>
    <name evidence="4" type="ORF">NQ032_14615</name>
</gene>
<dbReference type="Proteomes" id="UP001204068">
    <property type="component" value="Unassembled WGS sequence"/>
</dbReference>
<protein>
    <submittedName>
        <fullName evidence="4">RbsD/FucU family protein</fullName>
    </submittedName>
</protein>
<evidence type="ECO:0000313" key="5">
    <source>
        <dbReference type="Proteomes" id="UP001204068"/>
    </source>
</evidence>